<dbReference type="GO" id="GO:0005524">
    <property type="term" value="F:ATP binding"/>
    <property type="evidence" value="ECO:0007669"/>
    <property type="project" value="UniProtKB-KW"/>
</dbReference>
<keyword evidence="6" id="KW-0479">Metal-binding</keyword>
<evidence type="ECO:0000256" key="7">
    <source>
        <dbReference type="ARBA" id="ARBA00022741"/>
    </source>
</evidence>
<proteinExistence type="inferred from homology"/>
<dbReference type="Proteomes" id="UP000070226">
    <property type="component" value="Unassembled WGS sequence"/>
</dbReference>
<dbReference type="GO" id="GO:0005737">
    <property type="term" value="C:cytoplasm"/>
    <property type="evidence" value="ECO:0007669"/>
    <property type="project" value="UniProtKB-SubCell"/>
</dbReference>
<sequence length="163" mass="18334">MSKNKVTLETYSVEDTQCFGERLGQWVKESDSPLCMALIGDLGTGKTHMSQGIAKGLGVSEDITSPTFSLMNTYMTLAGEIYHFDLYRMDDVSELENIGFYEFTENQVAIVEWADKFEDELPDETLWIHIDSIDTHSRRITLESDVLDAETLNTLGGMYVVGN</sequence>
<evidence type="ECO:0000256" key="3">
    <source>
        <dbReference type="ARBA" id="ARBA00019010"/>
    </source>
</evidence>
<comment type="caution">
    <text evidence="11">The sequence shown here is derived from an EMBL/GenBank/DDBJ whole genome shotgun (WGS) entry which is preliminary data.</text>
</comment>
<comment type="similarity">
    <text evidence="2">Belongs to the TsaE family.</text>
</comment>
<keyword evidence="11" id="KW-0378">Hydrolase</keyword>
<evidence type="ECO:0000256" key="4">
    <source>
        <dbReference type="ARBA" id="ARBA00022490"/>
    </source>
</evidence>
<gene>
    <name evidence="11" type="ORF">HMPREF3233_00575</name>
</gene>
<accession>A0A133S5V1</accession>
<organism evidence="11">
    <name type="scientific">Veillonella atypica</name>
    <dbReference type="NCBI Taxonomy" id="39777"/>
    <lineage>
        <taxon>Bacteria</taxon>
        <taxon>Bacillati</taxon>
        <taxon>Bacillota</taxon>
        <taxon>Negativicutes</taxon>
        <taxon>Veillonellales</taxon>
        <taxon>Veillonellaceae</taxon>
        <taxon>Veillonella</taxon>
    </lineage>
</organism>
<dbReference type="STRING" id="39777.B7L28_05090"/>
<dbReference type="PANTHER" id="PTHR33540">
    <property type="entry name" value="TRNA THREONYLCARBAMOYLADENOSINE BIOSYNTHESIS PROTEIN TSAE"/>
    <property type="match status" value="1"/>
</dbReference>
<keyword evidence="7" id="KW-0547">Nucleotide-binding</keyword>
<evidence type="ECO:0000256" key="1">
    <source>
        <dbReference type="ARBA" id="ARBA00004496"/>
    </source>
</evidence>
<evidence type="ECO:0000256" key="9">
    <source>
        <dbReference type="ARBA" id="ARBA00022842"/>
    </source>
</evidence>
<dbReference type="InterPro" id="IPR003442">
    <property type="entry name" value="T6A_TsaE"/>
</dbReference>
<dbReference type="InterPro" id="IPR027417">
    <property type="entry name" value="P-loop_NTPase"/>
</dbReference>
<dbReference type="PATRIC" id="fig|39777.7.peg.564"/>
<evidence type="ECO:0000313" key="11">
    <source>
        <dbReference type="EMBL" id="KXA65061.1"/>
    </source>
</evidence>
<evidence type="ECO:0000256" key="10">
    <source>
        <dbReference type="ARBA" id="ARBA00032441"/>
    </source>
</evidence>
<dbReference type="RefSeq" id="WP_060807321.1">
    <property type="nucleotide sequence ID" value="NZ_KQ958060.1"/>
</dbReference>
<dbReference type="Pfam" id="PF02367">
    <property type="entry name" value="TsaE"/>
    <property type="match status" value="1"/>
</dbReference>
<dbReference type="SUPFAM" id="SSF52540">
    <property type="entry name" value="P-loop containing nucleoside triphosphate hydrolases"/>
    <property type="match status" value="1"/>
</dbReference>
<name>A0A133S5V1_9FIRM</name>
<evidence type="ECO:0000313" key="12">
    <source>
        <dbReference type="Proteomes" id="UP000070226"/>
    </source>
</evidence>
<keyword evidence="5" id="KW-0819">tRNA processing</keyword>
<dbReference type="AlphaFoldDB" id="A0A133S5V1"/>
<keyword evidence="9" id="KW-0460">Magnesium</keyword>
<evidence type="ECO:0000256" key="2">
    <source>
        <dbReference type="ARBA" id="ARBA00007599"/>
    </source>
</evidence>
<keyword evidence="4" id="KW-0963">Cytoplasm</keyword>
<comment type="subcellular location">
    <subcellularLocation>
        <location evidence="1">Cytoplasm</location>
    </subcellularLocation>
</comment>
<dbReference type="GO" id="GO:0046872">
    <property type="term" value="F:metal ion binding"/>
    <property type="evidence" value="ECO:0007669"/>
    <property type="project" value="UniProtKB-KW"/>
</dbReference>
<dbReference type="Gene3D" id="3.40.50.300">
    <property type="entry name" value="P-loop containing nucleotide triphosphate hydrolases"/>
    <property type="match status" value="1"/>
</dbReference>
<dbReference type="GO" id="GO:0002949">
    <property type="term" value="P:tRNA threonylcarbamoyladenosine modification"/>
    <property type="evidence" value="ECO:0007669"/>
    <property type="project" value="InterPro"/>
</dbReference>
<dbReference type="EMBL" id="LRQT01000013">
    <property type="protein sequence ID" value="KXA65061.1"/>
    <property type="molecule type" value="Genomic_DNA"/>
</dbReference>
<evidence type="ECO:0000256" key="5">
    <source>
        <dbReference type="ARBA" id="ARBA00022694"/>
    </source>
</evidence>
<keyword evidence="8" id="KW-0067">ATP-binding</keyword>
<evidence type="ECO:0000256" key="8">
    <source>
        <dbReference type="ARBA" id="ARBA00022840"/>
    </source>
</evidence>
<evidence type="ECO:0000256" key="6">
    <source>
        <dbReference type="ARBA" id="ARBA00022723"/>
    </source>
</evidence>
<dbReference type="NCBIfam" id="TIGR00150">
    <property type="entry name" value="T6A_YjeE"/>
    <property type="match status" value="1"/>
</dbReference>
<dbReference type="GO" id="GO:0016787">
    <property type="term" value="F:hydrolase activity"/>
    <property type="evidence" value="ECO:0007669"/>
    <property type="project" value="UniProtKB-KW"/>
</dbReference>
<dbReference type="PANTHER" id="PTHR33540:SF2">
    <property type="entry name" value="TRNA THREONYLCARBAMOYLADENOSINE BIOSYNTHESIS PROTEIN TSAE"/>
    <property type="match status" value="1"/>
</dbReference>
<protein>
    <recommendedName>
        <fullName evidence="3">tRNA threonylcarbamoyladenosine biosynthesis protein TsaE</fullName>
    </recommendedName>
    <alternativeName>
        <fullName evidence="10">t(6)A37 threonylcarbamoyladenosine biosynthesis protein TsaE</fullName>
    </alternativeName>
</protein>
<reference evidence="11 12" key="1">
    <citation type="submission" date="2016-01" db="EMBL/GenBank/DDBJ databases">
        <authorList>
            <person name="Oliw E.H."/>
        </authorList>
    </citation>
    <scope>NUCLEOTIDE SEQUENCE [LARGE SCALE GENOMIC DNA]</scope>
    <source>
        <strain evidence="11 12">CMW7756B</strain>
    </source>
</reference>